<comment type="caution">
    <text evidence="2">The sequence shown here is derived from an EMBL/GenBank/DDBJ whole genome shotgun (WGS) entry which is preliminary data.</text>
</comment>
<feature type="region of interest" description="Disordered" evidence="1">
    <location>
        <begin position="69"/>
        <end position="89"/>
    </location>
</feature>
<evidence type="ECO:0000313" key="2">
    <source>
        <dbReference type="EMBL" id="KAJ7779976.1"/>
    </source>
</evidence>
<evidence type="ECO:0000256" key="1">
    <source>
        <dbReference type="SAM" id="MobiDB-lite"/>
    </source>
</evidence>
<dbReference type="Proteomes" id="UP001215598">
    <property type="component" value="Unassembled WGS sequence"/>
</dbReference>
<keyword evidence="3" id="KW-1185">Reference proteome</keyword>
<name>A0AAD7K7J0_9AGAR</name>
<reference evidence="2" key="1">
    <citation type="submission" date="2023-03" db="EMBL/GenBank/DDBJ databases">
        <title>Massive genome expansion in bonnet fungi (Mycena s.s.) driven by repeated elements and novel gene families across ecological guilds.</title>
        <authorList>
            <consortium name="Lawrence Berkeley National Laboratory"/>
            <person name="Harder C.B."/>
            <person name="Miyauchi S."/>
            <person name="Viragh M."/>
            <person name="Kuo A."/>
            <person name="Thoen E."/>
            <person name="Andreopoulos B."/>
            <person name="Lu D."/>
            <person name="Skrede I."/>
            <person name="Drula E."/>
            <person name="Henrissat B."/>
            <person name="Morin E."/>
            <person name="Kohler A."/>
            <person name="Barry K."/>
            <person name="LaButti K."/>
            <person name="Morin E."/>
            <person name="Salamov A."/>
            <person name="Lipzen A."/>
            <person name="Mereny Z."/>
            <person name="Hegedus B."/>
            <person name="Baldrian P."/>
            <person name="Stursova M."/>
            <person name="Weitz H."/>
            <person name="Taylor A."/>
            <person name="Grigoriev I.V."/>
            <person name="Nagy L.G."/>
            <person name="Martin F."/>
            <person name="Kauserud H."/>
        </authorList>
    </citation>
    <scope>NUCLEOTIDE SEQUENCE</scope>
    <source>
        <strain evidence="2">CBHHK182m</strain>
    </source>
</reference>
<gene>
    <name evidence="2" type="ORF">B0H16DRAFT_1448407</name>
</gene>
<proteinExistence type="predicted"/>
<organism evidence="2 3">
    <name type="scientific">Mycena metata</name>
    <dbReference type="NCBI Taxonomy" id="1033252"/>
    <lineage>
        <taxon>Eukaryota</taxon>
        <taxon>Fungi</taxon>
        <taxon>Dikarya</taxon>
        <taxon>Basidiomycota</taxon>
        <taxon>Agaricomycotina</taxon>
        <taxon>Agaricomycetes</taxon>
        <taxon>Agaricomycetidae</taxon>
        <taxon>Agaricales</taxon>
        <taxon>Marasmiineae</taxon>
        <taxon>Mycenaceae</taxon>
        <taxon>Mycena</taxon>
    </lineage>
</organism>
<evidence type="ECO:0000313" key="3">
    <source>
        <dbReference type="Proteomes" id="UP001215598"/>
    </source>
</evidence>
<dbReference type="AlphaFoldDB" id="A0AAD7K7J0"/>
<sequence length="141" mass="15875">MHRALSDPPSARPLPAQHPLRACPSASGCRGIHGMDDLRRRRPNKKIGRRRVRARRNLEAKDYWEDEDTGGSVVGYEAEHSHPGNGRELKSVEGNTLHCILTMEGRRVCVKPETVNYEEEGRELQILTLRGSQRRSNDGVG</sequence>
<feature type="region of interest" description="Disordered" evidence="1">
    <location>
        <begin position="1"/>
        <end position="49"/>
    </location>
</feature>
<protein>
    <submittedName>
        <fullName evidence="2">Uncharacterized protein</fullName>
    </submittedName>
</protein>
<feature type="compositionally biased region" description="Basic residues" evidence="1">
    <location>
        <begin position="40"/>
        <end position="49"/>
    </location>
</feature>
<feature type="compositionally biased region" description="Basic and acidic residues" evidence="1">
    <location>
        <begin position="77"/>
        <end position="89"/>
    </location>
</feature>
<dbReference type="EMBL" id="JARKIB010000005">
    <property type="protein sequence ID" value="KAJ7779976.1"/>
    <property type="molecule type" value="Genomic_DNA"/>
</dbReference>
<accession>A0AAD7K7J0</accession>